<dbReference type="Pfam" id="PF01420">
    <property type="entry name" value="Methylase_S"/>
    <property type="match status" value="2"/>
</dbReference>
<dbReference type="InterPro" id="IPR000055">
    <property type="entry name" value="Restrct_endonuc_typeI_TRD"/>
</dbReference>
<reference evidence="6 7" key="1">
    <citation type="journal article" date="2001" name="Lancet">
        <title>Whole genome sequencing of meticillin-resistant Staphylococcus aureus.</title>
        <authorList>
            <person name="Kuroda M."/>
            <person name="Ohta T."/>
            <person name="Uchiyama I."/>
            <person name="Baba T."/>
            <person name="Yuzawa H."/>
            <person name="Kobayashi I."/>
            <person name="Cui L."/>
            <person name="Oguchi A."/>
            <person name="Aoki K."/>
            <person name="Nagai Y."/>
            <person name="Lian J."/>
            <person name="Ito T."/>
            <person name="Kanamori M."/>
            <person name="Matsumaru H."/>
            <person name="Maruyama A."/>
            <person name="Murakami H."/>
            <person name="Hosoyama A."/>
            <person name="Mizutani-Ui Y."/>
            <person name="Takahashi N.K."/>
            <person name="Sawano T."/>
            <person name="Inoue R."/>
            <person name="Kaito C."/>
            <person name="Sekimizu K."/>
            <person name="Hirakawa H."/>
            <person name="Kuhara S."/>
            <person name="Goto S."/>
            <person name="Yabuzaki J."/>
            <person name="Kanehisa M."/>
            <person name="Yamashita A."/>
            <person name="Oshima K."/>
            <person name="Furuya K."/>
            <person name="Yoshino C."/>
            <person name="Shiba T."/>
            <person name="Hattori M."/>
            <person name="Ogasawara N."/>
            <person name="Hayashi H."/>
            <person name="Hiramatsu K."/>
        </authorList>
    </citation>
    <scope>NUCLEOTIDE SEQUENCE [LARGE SCALE GENOMIC DNA]</scope>
    <source>
        <strain evidence="7">Mu50 / ATCC 700699</strain>
    </source>
</reference>
<evidence type="ECO:0000256" key="3">
    <source>
        <dbReference type="ARBA" id="ARBA00023125"/>
    </source>
</evidence>
<dbReference type="Gene3D" id="1.10.287.1120">
    <property type="entry name" value="Bipartite methylase S protein"/>
    <property type="match status" value="1"/>
</dbReference>
<dbReference type="GO" id="GO:0003677">
    <property type="term" value="F:DNA binding"/>
    <property type="evidence" value="ECO:0007669"/>
    <property type="project" value="UniProtKB-KW"/>
</dbReference>
<dbReference type="SUPFAM" id="SSF116734">
    <property type="entry name" value="DNA methylase specificity domain"/>
    <property type="match status" value="2"/>
</dbReference>
<comment type="similarity">
    <text evidence="1">Belongs to the type-I restriction system S methylase family.</text>
</comment>
<sequence length="409" mass="47815">MSNTQTKNVPELRFPGFEGEWEEKKLGNLTTKIGSGKTPKGGSENYTNKGIPFLRSQNIRNGKLNLNDLVYISKDIDDEMKNSRTYYGDVLLNITGASIGRTAINSIVETHANLNQHVCIIRLKKEYYYNFFGQYLLSRKGKRKIFLAQSGGSREGLNFKEIANLKIFTPTIFEEQQKIGQFFSKLDQQIELEEQKLELLQQQKKCYIQKIFSQELRFKDEEGNYYKGWNKKQLKDVLEFSNKRTINENEYPVLISSRQGLILQSDYYKDRKTFAESNIGYFILPKNHITYRSRSDDGIFKFNLNLMIDVGIISKYYPVFKGIDANQYYLTLHLNYQLKKEYIKYATGTSQLVLSQKDLQNIKTKLPSYEEQQKIGDFFSEIDRLVEKQSSKVGRLKVRKKELLQKMFV</sequence>
<evidence type="ECO:0000313" key="6">
    <source>
        <dbReference type="EMBL" id="BAB57969.1"/>
    </source>
</evidence>
<dbReference type="EMBL" id="BA000017">
    <property type="protein sequence ID" value="BAB57969.1"/>
    <property type="molecule type" value="Genomic_DNA"/>
</dbReference>
<dbReference type="GO" id="GO:0009307">
    <property type="term" value="P:DNA restriction-modification system"/>
    <property type="evidence" value="ECO:0007669"/>
    <property type="project" value="UniProtKB-KW"/>
</dbReference>
<name>A0A0H3JSX6_STAAM</name>
<dbReference type="Gene3D" id="3.90.220.20">
    <property type="entry name" value="DNA methylase specificity domains"/>
    <property type="match status" value="2"/>
</dbReference>
<evidence type="ECO:0000313" key="7">
    <source>
        <dbReference type="Proteomes" id="UP000002481"/>
    </source>
</evidence>
<organism evidence="6 7">
    <name type="scientific">Staphylococcus aureus (strain Mu50 / ATCC 700699)</name>
    <dbReference type="NCBI Taxonomy" id="158878"/>
    <lineage>
        <taxon>Bacteria</taxon>
        <taxon>Bacillati</taxon>
        <taxon>Bacillota</taxon>
        <taxon>Bacilli</taxon>
        <taxon>Bacillales</taxon>
        <taxon>Staphylococcaceae</taxon>
        <taxon>Staphylococcus</taxon>
    </lineage>
</organism>
<dbReference type="InterPro" id="IPR052021">
    <property type="entry name" value="Type-I_RS_S_subunit"/>
</dbReference>
<keyword evidence="4" id="KW-0175">Coiled coil</keyword>
<dbReference type="AlphaFoldDB" id="A0A0H3JSX6"/>
<dbReference type="HOGENOM" id="CLU_021095_0_2_9"/>
<feature type="coiled-coil region" evidence="4">
    <location>
        <begin position="183"/>
        <end position="210"/>
    </location>
</feature>
<dbReference type="PhylomeDB" id="A0A0H3JSX6"/>
<dbReference type="PANTHER" id="PTHR30408">
    <property type="entry name" value="TYPE-1 RESTRICTION ENZYME ECOKI SPECIFICITY PROTEIN"/>
    <property type="match status" value="1"/>
</dbReference>
<keyword evidence="3" id="KW-0238">DNA-binding</keyword>
<feature type="domain" description="Type I restriction modification DNA specificity" evidence="5">
    <location>
        <begin position="20"/>
        <end position="201"/>
    </location>
</feature>
<dbReference type="Proteomes" id="UP000002481">
    <property type="component" value="Chromosome"/>
</dbReference>
<evidence type="ECO:0000256" key="4">
    <source>
        <dbReference type="SAM" id="Coils"/>
    </source>
</evidence>
<dbReference type="InterPro" id="IPR044946">
    <property type="entry name" value="Restrct_endonuc_typeI_TRD_sf"/>
</dbReference>
<feature type="domain" description="Type I restriction modification DNA specificity" evidence="5">
    <location>
        <begin position="227"/>
        <end position="388"/>
    </location>
</feature>
<gene>
    <name evidence="6" type="ordered locus">SAV1807</name>
</gene>
<protein>
    <submittedName>
        <fullName evidence="6">Probable specificity determinant HsdS</fullName>
    </submittedName>
</protein>
<evidence type="ECO:0000259" key="5">
    <source>
        <dbReference type="Pfam" id="PF01420"/>
    </source>
</evidence>
<dbReference type="REBASE" id="5128">
    <property type="entry name" value="S.SauMu50ORF1808P"/>
</dbReference>
<dbReference type="CDD" id="cd17256">
    <property type="entry name" value="RMtype1_S_EcoJA65PI-TRD1-CR1_like"/>
    <property type="match status" value="1"/>
</dbReference>
<proteinExistence type="inferred from homology"/>
<dbReference type="RefSeq" id="WP_000072626.1">
    <property type="nucleotide sequence ID" value="NC_002758.2"/>
</dbReference>
<dbReference type="KEGG" id="sav:SAV1807"/>
<dbReference type="PANTHER" id="PTHR30408:SF12">
    <property type="entry name" value="TYPE I RESTRICTION ENZYME MJAVIII SPECIFICITY SUBUNIT"/>
    <property type="match status" value="1"/>
</dbReference>
<evidence type="ECO:0000256" key="1">
    <source>
        <dbReference type="ARBA" id="ARBA00010923"/>
    </source>
</evidence>
<evidence type="ECO:0000256" key="2">
    <source>
        <dbReference type="ARBA" id="ARBA00022747"/>
    </source>
</evidence>
<keyword evidence="2" id="KW-0680">Restriction system</keyword>
<accession>A0A0H3JSX6</accession>